<dbReference type="Proteomes" id="UP000518752">
    <property type="component" value="Unassembled WGS sequence"/>
</dbReference>
<protein>
    <submittedName>
        <fullName evidence="1">Uncharacterized protein</fullName>
    </submittedName>
</protein>
<gene>
    <name evidence="1" type="ORF">D9757_014709</name>
</gene>
<reference evidence="1 2" key="1">
    <citation type="journal article" date="2020" name="ISME J.">
        <title>Uncovering the hidden diversity of litter-decomposition mechanisms in mushroom-forming fungi.</title>
        <authorList>
            <person name="Floudas D."/>
            <person name="Bentzer J."/>
            <person name="Ahren D."/>
            <person name="Johansson T."/>
            <person name="Persson P."/>
            <person name="Tunlid A."/>
        </authorList>
    </citation>
    <scope>NUCLEOTIDE SEQUENCE [LARGE SCALE GENOMIC DNA]</scope>
    <source>
        <strain evidence="1 2">CBS 406.79</strain>
    </source>
</reference>
<accession>A0A8H5FRG3</accession>
<dbReference type="AlphaFoldDB" id="A0A8H5FRG3"/>
<keyword evidence="2" id="KW-1185">Reference proteome</keyword>
<dbReference type="EMBL" id="JAACJN010000352">
    <property type="protein sequence ID" value="KAF5346439.1"/>
    <property type="molecule type" value="Genomic_DNA"/>
</dbReference>
<evidence type="ECO:0000313" key="1">
    <source>
        <dbReference type="EMBL" id="KAF5346439.1"/>
    </source>
</evidence>
<organism evidence="1 2">
    <name type="scientific">Collybiopsis confluens</name>
    <dbReference type="NCBI Taxonomy" id="2823264"/>
    <lineage>
        <taxon>Eukaryota</taxon>
        <taxon>Fungi</taxon>
        <taxon>Dikarya</taxon>
        <taxon>Basidiomycota</taxon>
        <taxon>Agaricomycotina</taxon>
        <taxon>Agaricomycetes</taxon>
        <taxon>Agaricomycetidae</taxon>
        <taxon>Agaricales</taxon>
        <taxon>Marasmiineae</taxon>
        <taxon>Omphalotaceae</taxon>
        <taxon>Collybiopsis</taxon>
    </lineage>
</organism>
<name>A0A8H5FRG3_9AGAR</name>
<dbReference type="OrthoDB" id="419616at2759"/>
<evidence type="ECO:0000313" key="2">
    <source>
        <dbReference type="Proteomes" id="UP000518752"/>
    </source>
</evidence>
<sequence>MTQRIRNLSFTRPATPLPLFQLCIVCFIRLMDPIAFTQIFTYIDEFITFLHLTNDPSKTGFYSGLVESTFAVTQFLAIYQWSKLSSAYLAFDVFIFQQYSQTGLDEGQSYSSVHWA</sequence>
<proteinExistence type="predicted"/>
<comment type="caution">
    <text evidence="1">The sequence shown here is derived from an EMBL/GenBank/DDBJ whole genome shotgun (WGS) entry which is preliminary data.</text>
</comment>